<sequence length="373" mass="43266">MGVETRRLIKKANKNSPPILSHEFVIQNHGDITSVILMVVFLGFMWQHTSPIAQVFVLPQYNETVNKTIGDNQVGITEGFRVGLRDVFTVLFYTVACVTVHAVIQEYVIDKLIKKICRDSKLSVSKTKLVKLNESGQLFVFWAYTLAHAVWCMMEFLQSQTDITKLWLNYPEEHRLMPLRTKFFFIIQLAYWLHSFPEFYLQKYKGEEMKERTTPILIHIVAITAGYVLNFNRITIVVLSLEAFVGFIFHTARFLHIIECKNISHKLFRLFNIVFVISRVAETLLAGVVFWHGFKINEIPYMDLEAGNFNTSFIRLNALFGVVVLQGYQFALFALFHFGRLRESWSKKTKKAQSNNVVSTTKNTKSKKEKKEE</sequence>
<proteinExistence type="inferred from homology"/>
<dbReference type="PANTHER" id="PTHR12371:SF11">
    <property type="entry name" value="TRANSLOCATING CHAIN-ASSOCIATED MEMBRANE PROTEIN"/>
    <property type="match status" value="1"/>
</dbReference>
<evidence type="ECO:0000256" key="7">
    <source>
        <dbReference type="ARBA" id="ARBA00023136"/>
    </source>
</evidence>
<evidence type="ECO:0000256" key="2">
    <source>
        <dbReference type="ARBA" id="ARBA00005999"/>
    </source>
</evidence>
<evidence type="ECO:0000256" key="5">
    <source>
        <dbReference type="ARBA" id="ARBA00022927"/>
    </source>
</evidence>
<accession>A0A8R1Z766</accession>
<organism evidence="11 12">
    <name type="scientific">Pristionchus pacificus</name>
    <name type="common">Parasitic nematode worm</name>
    <dbReference type="NCBI Taxonomy" id="54126"/>
    <lineage>
        <taxon>Eukaryota</taxon>
        <taxon>Metazoa</taxon>
        <taxon>Ecdysozoa</taxon>
        <taxon>Nematoda</taxon>
        <taxon>Chromadorea</taxon>
        <taxon>Rhabditida</taxon>
        <taxon>Rhabditina</taxon>
        <taxon>Diplogasteromorpha</taxon>
        <taxon>Diplogasteroidea</taxon>
        <taxon>Neodiplogasteridae</taxon>
        <taxon>Pristionchus</taxon>
    </lineage>
</organism>
<evidence type="ECO:0000256" key="8">
    <source>
        <dbReference type="SAM" id="MobiDB-lite"/>
    </source>
</evidence>
<dbReference type="Proteomes" id="UP000005239">
    <property type="component" value="Unassembled WGS sequence"/>
</dbReference>
<evidence type="ECO:0000259" key="10">
    <source>
        <dbReference type="SMART" id="SM00724"/>
    </source>
</evidence>
<dbReference type="EnsemblMetazoa" id="PPA46598.1">
    <property type="protein sequence ID" value="PPA46598.1"/>
    <property type="gene ID" value="WBGene00304377"/>
</dbReference>
<name>A0A8R1Z766_PRIPA</name>
<evidence type="ECO:0000256" key="1">
    <source>
        <dbReference type="ARBA" id="ARBA00004141"/>
    </source>
</evidence>
<dbReference type="GO" id="GO:0044292">
    <property type="term" value="C:dendrite terminus"/>
    <property type="evidence" value="ECO:0007669"/>
    <property type="project" value="EnsemblMetazoa"/>
</dbReference>
<dbReference type="OrthoDB" id="3053196at2759"/>
<evidence type="ECO:0000313" key="11">
    <source>
        <dbReference type="EnsemblMetazoa" id="PPA46598.1"/>
    </source>
</evidence>
<dbReference type="SMART" id="SM00724">
    <property type="entry name" value="TLC"/>
    <property type="match status" value="1"/>
</dbReference>
<dbReference type="GO" id="GO:0005789">
    <property type="term" value="C:endoplasmic reticulum membrane"/>
    <property type="evidence" value="ECO:0000318"/>
    <property type="project" value="GO_Central"/>
</dbReference>
<gene>
    <name evidence="11" type="primary">WBGene00304377</name>
</gene>
<evidence type="ECO:0000256" key="4">
    <source>
        <dbReference type="ARBA" id="ARBA00022692"/>
    </source>
</evidence>
<dbReference type="GO" id="GO:0005791">
    <property type="term" value="C:rough endoplasmic reticulum"/>
    <property type="evidence" value="ECO:0007669"/>
    <property type="project" value="EnsemblMetazoa"/>
</dbReference>
<keyword evidence="7 9" id="KW-0472">Membrane</keyword>
<evidence type="ECO:0000256" key="9">
    <source>
        <dbReference type="SAM" id="Phobius"/>
    </source>
</evidence>
<keyword evidence="5" id="KW-0653">Protein transport</keyword>
<dbReference type="GO" id="GO:1990075">
    <property type="term" value="C:periciliary membrane compartment"/>
    <property type="evidence" value="ECO:0007669"/>
    <property type="project" value="EnsemblMetazoa"/>
</dbReference>
<protein>
    <recommendedName>
        <fullName evidence="10">TLC domain-containing protein</fullName>
    </recommendedName>
</protein>
<dbReference type="Pfam" id="PF03798">
    <property type="entry name" value="TRAM_LAG1_CLN8"/>
    <property type="match status" value="1"/>
</dbReference>
<reference evidence="11" key="2">
    <citation type="submission" date="2022-06" db="UniProtKB">
        <authorList>
            <consortium name="EnsemblMetazoa"/>
        </authorList>
    </citation>
    <scope>IDENTIFICATION</scope>
    <source>
        <strain evidence="11">PS312</strain>
    </source>
</reference>
<feature type="transmembrane region" description="Helical" evidence="9">
    <location>
        <begin position="270"/>
        <end position="294"/>
    </location>
</feature>
<feature type="transmembrane region" description="Helical" evidence="9">
    <location>
        <begin position="314"/>
        <end position="338"/>
    </location>
</feature>
<feature type="compositionally biased region" description="Basic residues" evidence="8">
    <location>
        <begin position="364"/>
        <end position="373"/>
    </location>
</feature>
<comment type="similarity">
    <text evidence="2">Belongs to the TRAM family.</text>
</comment>
<dbReference type="PANTHER" id="PTHR12371">
    <property type="entry name" value="TRANSLOCATION ASSOCIATED MEMBRANE PROTEIN"/>
    <property type="match status" value="1"/>
</dbReference>
<feature type="compositionally biased region" description="Low complexity" evidence="8">
    <location>
        <begin position="354"/>
        <end position="363"/>
    </location>
</feature>
<keyword evidence="4 9" id="KW-0812">Transmembrane</keyword>
<feature type="transmembrane region" description="Helical" evidence="9">
    <location>
        <begin position="138"/>
        <end position="157"/>
    </location>
</feature>
<evidence type="ECO:0000256" key="3">
    <source>
        <dbReference type="ARBA" id="ARBA00022448"/>
    </source>
</evidence>
<reference evidence="12" key="1">
    <citation type="journal article" date="2008" name="Nat. Genet.">
        <title>The Pristionchus pacificus genome provides a unique perspective on nematode lifestyle and parasitism.</title>
        <authorList>
            <person name="Dieterich C."/>
            <person name="Clifton S.W."/>
            <person name="Schuster L.N."/>
            <person name="Chinwalla A."/>
            <person name="Delehaunty K."/>
            <person name="Dinkelacker I."/>
            <person name="Fulton L."/>
            <person name="Fulton R."/>
            <person name="Godfrey J."/>
            <person name="Minx P."/>
            <person name="Mitreva M."/>
            <person name="Roeseler W."/>
            <person name="Tian H."/>
            <person name="Witte H."/>
            <person name="Yang S.P."/>
            <person name="Wilson R.K."/>
            <person name="Sommer R.J."/>
        </authorList>
    </citation>
    <scope>NUCLEOTIDE SEQUENCE [LARGE SCALE GENOMIC DNA]</scope>
    <source>
        <strain evidence="12">PS312</strain>
    </source>
</reference>
<comment type="subcellular location">
    <subcellularLocation>
        <location evidence="1">Membrane</location>
        <topology evidence="1">Multi-pass membrane protein</topology>
    </subcellularLocation>
</comment>
<feature type="transmembrane region" description="Helical" evidence="9">
    <location>
        <begin position="213"/>
        <end position="230"/>
    </location>
</feature>
<feature type="transmembrane region" description="Helical" evidence="9">
    <location>
        <begin position="90"/>
        <end position="109"/>
    </location>
</feature>
<feature type="region of interest" description="Disordered" evidence="8">
    <location>
        <begin position="349"/>
        <end position="373"/>
    </location>
</feature>
<feature type="domain" description="TLC" evidence="10">
    <location>
        <begin position="130"/>
        <end position="344"/>
    </location>
</feature>
<keyword evidence="3" id="KW-0813">Transport</keyword>
<dbReference type="GO" id="GO:0006616">
    <property type="term" value="P:SRP-dependent cotranslational protein targeting to membrane, translocation"/>
    <property type="evidence" value="ECO:0007669"/>
    <property type="project" value="InterPro"/>
</dbReference>
<feature type="transmembrane region" description="Helical" evidence="9">
    <location>
        <begin position="32"/>
        <end position="49"/>
    </location>
</feature>
<evidence type="ECO:0000256" key="6">
    <source>
        <dbReference type="ARBA" id="ARBA00022989"/>
    </source>
</evidence>
<feature type="transmembrane region" description="Helical" evidence="9">
    <location>
        <begin position="236"/>
        <end position="258"/>
    </location>
</feature>
<dbReference type="InterPro" id="IPR016447">
    <property type="entry name" value="Translocation_assoc_membrane"/>
</dbReference>
<evidence type="ECO:0000313" key="12">
    <source>
        <dbReference type="Proteomes" id="UP000005239"/>
    </source>
</evidence>
<dbReference type="GO" id="GO:0045048">
    <property type="term" value="P:protein insertion into ER membrane"/>
    <property type="evidence" value="ECO:0000318"/>
    <property type="project" value="GO_Central"/>
</dbReference>
<keyword evidence="12" id="KW-1185">Reference proteome</keyword>
<dbReference type="InterPro" id="IPR006634">
    <property type="entry name" value="TLC-dom"/>
</dbReference>
<feature type="transmembrane region" description="Helical" evidence="9">
    <location>
        <begin position="183"/>
        <end position="201"/>
    </location>
</feature>
<keyword evidence="6 9" id="KW-1133">Transmembrane helix</keyword>
<dbReference type="AlphaFoldDB" id="A0A8R1Z766"/>
<dbReference type="OMA" id="CAVFFYF"/>